<accession>A0A852Z944</accession>
<protein>
    <submittedName>
        <fullName evidence="3">Excisionase family DNA binding protein</fullName>
    </submittedName>
</protein>
<feature type="region of interest" description="Disordered" evidence="1">
    <location>
        <begin position="116"/>
        <end position="138"/>
    </location>
</feature>
<dbReference type="AlphaFoldDB" id="A0A852Z944"/>
<keyword evidence="4" id="KW-1185">Reference proteome</keyword>
<dbReference type="EMBL" id="JACBZH010000001">
    <property type="protein sequence ID" value="NYH88228.1"/>
    <property type="molecule type" value="Genomic_DNA"/>
</dbReference>
<proteinExistence type="predicted"/>
<dbReference type="Pfam" id="PF12728">
    <property type="entry name" value="HTH_17"/>
    <property type="match status" value="1"/>
</dbReference>
<evidence type="ECO:0000256" key="1">
    <source>
        <dbReference type="SAM" id="MobiDB-lite"/>
    </source>
</evidence>
<feature type="domain" description="Helix-turn-helix" evidence="2">
    <location>
        <begin position="46"/>
        <end position="98"/>
    </location>
</feature>
<comment type="caution">
    <text evidence="3">The sequence shown here is derived from an EMBL/GenBank/DDBJ whole genome shotgun (WGS) entry which is preliminary data.</text>
</comment>
<dbReference type="InterPro" id="IPR041657">
    <property type="entry name" value="HTH_17"/>
</dbReference>
<dbReference type="RefSeq" id="WP_179786164.1">
    <property type="nucleotide sequence ID" value="NZ_BAAARR010000004.1"/>
</dbReference>
<organism evidence="3 4">
    <name type="scientific">Actinopolymorpha rutila</name>
    <dbReference type="NCBI Taxonomy" id="446787"/>
    <lineage>
        <taxon>Bacteria</taxon>
        <taxon>Bacillati</taxon>
        <taxon>Actinomycetota</taxon>
        <taxon>Actinomycetes</taxon>
        <taxon>Propionibacteriales</taxon>
        <taxon>Actinopolymorphaceae</taxon>
        <taxon>Actinopolymorpha</taxon>
    </lineage>
</organism>
<name>A0A852Z944_9ACTN</name>
<sequence length="138" mass="14140">MSERSNCQPAGVAGGARSARAAWREAGRDLALQNALRKRAAGVPTYSVPEAAALLSVSQEHLYRLVRADAFPAVRMRAGGGDQGRYVVPAKAVERLLDAAAGSGACVEVGDWAPTWQTPTDPATGAASVVGPRGGDAA</sequence>
<evidence type="ECO:0000313" key="3">
    <source>
        <dbReference type="EMBL" id="NYH88228.1"/>
    </source>
</evidence>
<reference evidence="3 4" key="1">
    <citation type="submission" date="2020-07" db="EMBL/GenBank/DDBJ databases">
        <title>Sequencing the genomes of 1000 actinobacteria strains.</title>
        <authorList>
            <person name="Klenk H.-P."/>
        </authorList>
    </citation>
    <scope>NUCLEOTIDE SEQUENCE [LARGE SCALE GENOMIC DNA]</scope>
    <source>
        <strain evidence="3 4">DSM 18448</strain>
    </source>
</reference>
<gene>
    <name evidence="3" type="ORF">F4554_000866</name>
</gene>
<evidence type="ECO:0000313" key="4">
    <source>
        <dbReference type="Proteomes" id="UP000579605"/>
    </source>
</evidence>
<evidence type="ECO:0000259" key="2">
    <source>
        <dbReference type="Pfam" id="PF12728"/>
    </source>
</evidence>
<dbReference type="Proteomes" id="UP000579605">
    <property type="component" value="Unassembled WGS sequence"/>
</dbReference>